<dbReference type="EMBL" id="REGN01001408">
    <property type="protein sequence ID" value="RNA34824.1"/>
    <property type="molecule type" value="Genomic_DNA"/>
</dbReference>
<evidence type="ECO:0000313" key="2">
    <source>
        <dbReference type="Proteomes" id="UP000276133"/>
    </source>
</evidence>
<protein>
    <submittedName>
        <fullName evidence="1">Uncharacterized protein</fullName>
    </submittedName>
</protein>
<evidence type="ECO:0000313" key="1">
    <source>
        <dbReference type="EMBL" id="RNA34824.1"/>
    </source>
</evidence>
<keyword evidence="2" id="KW-1185">Reference proteome</keyword>
<reference evidence="1 2" key="1">
    <citation type="journal article" date="2018" name="Sci. Rep.">
        <title>Genomic signatures of local adaptation to the degree of environmental predictability in rotifers.</title>
        <authorList>
            <person name="Franch-Gras L."/>
            <person name="Hahn C."/>
            <person name="Garcia-Roger E.M."/>
            <person name="Carmona M.J."/>
            <person name="Serra M."/>
            <person name="Gomez A."/>
        </authorList>
    </citation>
    <scope>NUCLEOTIDE SEQUENCE [LARGE SCALE GENOMIC DNA]</scope>
    <source>
        <strain evidence="1">HYR1</strain>
    </source>
</reference>
<sequence>MKWSVPEKEWNGDAFHKKTFTFRSIPSVPTVPSVPFHSFSGTDHFILAKTTHKFLLHKTKIKINKIKEKIYRYLSKNLVIYSDSSDIY</sequence>
<organism evidence="1 2">
    <name type="scientific">Brachionus plicatilis</name>
    <name type="common">Marine rotifer</name>
    <name type="synonym">Brachionus muelleri</name>
    <dbReference type="NCBI Taxonomy" id="10195"/>
    <lineage>
        <taxon>Eukaryota</taxon>
        <taxon>Metazoa</taxon>
        <taxon>Spiralia</taxon>
        <taxon>Gnathifera</taxon>
        <taxon>Rotifera</taxon>
        <taxon>Eurotatoria</taxon>
        <taxon>Monogononta</taxon>
        <taxon>Pseudotrocha</taxon>
        <taxon>Ploima</taxon>
        <taxon>Brachionidae</taxon>
        <taxon>Brachionus</taxon>
    </lineage>
</organism>
<proteinExistence type="predicted"/>
<name>A0A3M7SG30_BRAPC</name>
<gene>
    <name evidence="1" type="ORF">BpHYR1_045238</name>
</gene>
<accession>A0A3M7SG30</accession>
<dbReference type="Proteomes" id="UP000276133">
    <property type="component" value="Unassembled WGS sequence"/>
</dbReference>
<dbReference type="AlphaFoldDB" id="A0A3M7SG30"/>
<comment type="caution">
    <text evidence="1">The sequence shown here is derived from an EMBL/GenBank/DDBJ whole genome shotgun (WGS) entry which is preliminary data.</text>
</comment>